<dbReference type="InterPro" id="IPR050330">
    <property type="entry name" value="Bact_OuterMem_StrucFunc"/>
</dbReference>
<dbReference type="PANTHER" id="PTHR30329:SF21">
    <property type="entry name" value="LIPOPROTEIN YIAD-RELATED"/>
    <property type="match status" value="1"/>
</dbReference>
<dbReference type="CDD" id="cd07185">
    <property type="entry name" value="OmpA_C-like"/>
    <property type="match status" value="1"/>
</dbReference>
<feature type="signal peptide" evidence="5">
    <location>
        <begin position="1"/>
        <end position="18"/>
    </location>
</feature>
<dbReference type="InterPro" id="IPR011990">
    <property type="entry name" value="TPR-like_helical_dom_sf"/>
</dbReference>
<name>A0A1G8CFS6_9FLAO</name>
<dbReference type="InterPro" id="IPR036737">
    <property type="entry name" value="OmpA-like_sf"/>
</dbReference>
<dbReference type="InterPro" id="IPR006664">
    <property type="entry name" value="OMP_bac"/>
</dbReference>
<keyword evidence="5" id="KW-0732">Signal</keyword>
<reference evidence="8" key="1">
    <citation type="submission" date="2016-10" db="EMBL/GenBank/DDBJ databases">
        <authorList>
            <person name="Varghese N."/>
            <person name="Submissions S."/>
        </authorList>
    </citation>
    <scope>NUCLEOTIDE SEQUENCE [LARGE SCALE GENOMIC DNA]</scope>
    <source>
        <strain evidence="8">DSM 23313</strain>
    </source>
</reference>
<dbReference type="EMBL" id="FNDQ01000004">
    <property type="protein sequence ID" value="SDH44219.1"/>
    <property type="molecule type" value="Genomic_DNA"/>
</dbReference>
<dbReference type="Gene3D" id="2.120.10.30">
    <property type="entry name" value="TolB, C-terminal domain"/>
    <property type="match status" value="1"/>
</dbReference>
<feature type="domain" description="OmpA-like" evidence="6">
    <location>
        <begin position="521"/>
        <end position="639"/>
    </location>
</feature>
<dbReference type="GO" id="GO:0009279">
    <property type="term" value="C:cell outer membrane"/>
    <property type="evidence" value="ECO:0007669"/>
    <property type="project" value="UniProtKB-SubCell"/>
</dbReference>
<evidence type="ECO:0000256" key="3">
    <source>
        <dbReference type="ARBA" id="ARBA00023237"/>
    </source>
</evidence>
<dbReference type="SUPFAM" id="SSF82171">
    <property type="entry name" value="DPP6 N-terminal domain-like"/>
    <property type="match status" value="1"/>
</dbReference>
<protein>
    <submittedName>
        <fullName evidence="7">WD40-like Beta Propeller Repeat</fullName>
    </submittedName>
</protein>
<dbReference type="Gene3D" id="1.25.40.10">
    <property type="entry name" value="Tetratricopeptide repeat domain"/>
    <property type="match status" value="1"/>
</dbReference>
<dbReference type="PRINTS" id="PR01021">
    <property type="entry name" value="OMPADOMAIN"/>
</dbReference>
<gene>
    <name evidence="7" type="ORF">SAMN05421818_10424</name>
</gene>
<evidence type="ECO:0000313" key="7">
    <source>
        <dbReference type="EMBL" id="SDH44219.1"/>
    </source>
</evidence>
<sequence>MRILLITLLCAFSMSVQAKGKPSLKKADKYYKNTEYTKAAEEYRRLVRGVRTDNYIFLQLADCYDRLSKDIEASRYYGKAIVKDPDVPAEVYYKYAKVLERNGRYVVAKEVMQQFAAKAAGDSRAKDFLANPNAHDLLADLEPRYSFAESGMNDRVYDTYGAWMNAGDTIYMVSNRTKHEKKIPRKLFEVREKWEGKPNTDIYFASFKGKAEPTFEVNHVKGRVNKRFHDGMAVSSPDGQRFYFASEAYRNRKFRSNKEVKHRDRLMSLFYAKLKGKQWKKIKPLPFTKAGYMYTNPTISSDGKYLYFASNMPGSLGELDLWRVALLEDDEFGQPENLGPAINSGTRNDYPFLAEDNKLYFTSDRWGGYGGMDIYVVDMNTPGSKPVNVGAPINTVKNDFAFSYYPSKEVGLFSSDRIGRKDVYKALPVCNIEFSVLAKNKQFNKPVADVQVEFINDRRNVEGKVYTRKNGVAREFITCKGKYKIKVSHPDYLDEVIEVVGNDTEGVQSIEVMLRPLDELMIEEDKISLADIQFAFDQVDITEESKEELNKLVKVMKRYPNMRIKVNSHSDSKGKAEYNLKLSQARAKSTVEYLISQGIEADRLEYQGYGSQELKVICEPCSEWENAQNRRSEFIILSK</sequence>
<dbReference type="PANTHER" id="PTHR30329">
    <property type="entry name" value="STATOR ELEMENT OF FLAGELLAR MOTOR COMPLEX"/>
    <property type="match status" value="1"/>
</dbReference>
<dbReference type="Proteomes" id="UP000243588">
    <property type="component" value="Unassembled WGS sequence"/>
</dbReference>
<keyword evidence="2 4" id="KW-0472">Membrane</keyword>
<dbReference type="SUPFAM" id="SSF103088">
    <property type="entry name" value="OmpA-like"/>
    <property type="match status" value="1"/>
</dbReference>
<evidence type="ECO:0000313" key="8">
    <source>
        <dbReference type="Proteomes" id="UP000243588"/>
    </source>
</evidence>
<evidence type="ECO:0000256" key="2">
    <source>
        <dbReference type="ARBA" id="ARBA00023136"/>
    </source>
</evidence>
<dbReference type="Gene3D" id="3.30.1330.60">
    <property type="entry name" value="OmpA-like domain"/>
    <property type="match status" value="1"/>
</dbReference>
<dbReference type="AlphaFoldDB" id="A0A1G8CFS6"/>
<dbReference type="Pfam" id="PF00691">
    <property type="entry name" value="OmpA"/>
    <property type="match status" value="1"/>
</dbReference>
<dbReference type="STRING" id="702745.SAMN05421818_10424"/>
<dbReference type="Pfam" id="PF07676">
    <property type="entry name" value="PD40"/>
    <property type="match status" value="3"/>
</dbReference>
<comment type="subcellular location">
    <subcellularLocation>
        <location evidence="1">Cell outer membrane</location>
    </subcellularLocation>
</comment>
<evidence type="ECO:0000256" key="1">
    <source>
        <dbReference type="ARBA" id="ARBA00004442"/>
    </source>
</evidence>
<dbReference type="RefSeq" id="WP_090406009.1">
    <property type="nucleotide sequence ID" value="NZ_FNDQ01000004.1"/>
</dbReference>
<dbReference type="InterPro" id="IPR006665">
    <property type="entry name" value="OmpA-like"/>
</dbReference>
<proteinExistence type="predicted"/>
<dbReference type="PROSITE" id="PS51123">
    <property type="entry name" value="OMPA_2"/>
    <property type="match status" value="1"/>
</dbReference>
<accession>A0A1G8CFS6</accession>
<evidence type="ECO:0000256" key="4">
    <source>
        <dbReference type="PROSITE-ProRule" id="PRU00473"/>
    </source>
</evidence>
<evidence type="ECO:0000259" key="6">
    <source>
        <dbReference type="PROSITE" id="PS51123"/>
    </source>
</evidence>
<keyword evidence="3" id="KW-0998">Cell outer membrane</keyword>
<dbReference type="InterPro" id="IPR011042">
    <property type="entry name" value="6-blade_b-propeller_TolB-like"/>
</dbReference>
<dbReference type="InterPro" id="IPR011659">
    <property type="entry name" value="WD40"/>
</dbReference>
<dbReference type="SUPFAM" id="SSF48452">
    <property type="entry name" value="TPR-like"/>
    <property type="match status" value="1"/>
</dbReference>
<feature type="chain" id="PRO_5017210416" evidence="5">
    <location>
        <begin position="19"/>
        <end position="639"/>
    </location>
</feature>
<keyword evidence="8" id="KW-1185">Reference proteome</keyword>
<organism evidence="7 8">
    <name type="scientific">Myroides phaeus</name>
    <dbReference type="NCBI Taxonomy" id="702745"/>
    <lineage>
        <taxon>Bacteria</taxon>
        <taxon>Pseudomonadati</taxon>
        <taxon>Bacteroidota</taxon>
        <taxon>Flavobacteriia</taxon>
        <taxon>Flavobacteriales</taxon>
        <taxon>Flavobacteriaceae</taxon>
        <taxon>Myroides</taxon>
    </lineage>
</organism>
<evidence type="ECO:0000256" key="5">
    <source>
        <dbReference type="SAM" id="SignalP"/>
    </source>
</evidence>